<feature type="compositionally biased region" description="Low complexity" evidence="1">
    <location>
        <begin position="291"/>
        <end position="307"/>
    </location>
</feature>
<feature type="region of interest" description="Disordered" evidence="1">
    <location>
        <begin position="291"/>
        <end position="311"/>
    </location>
</feature>
<protein>
    <submittedName>
        <fullName evidence="2">RNA-directed DNA polymerase, eukaryota, reverse transcriptase zinc-binding domain protein</fullName>
    </submittedName>
</protein>
<dbReference type="EMBL" id="BKCJ010002941">
    <property type="protein sequence ID" value="GEU51935.1"/>
    <property type="molecule type" value="Genomic_DNA"/>
</dbReference>
<sequence>MSYHLYVLLSRFQISNIKTHTLHNVSTNDNNTKPKPNHNPKNNIPNHKDLYHDKHSFASVVPGNLNPNGVSSTSFDKVRSISLDDHDLITVEDSTKVLLVKLKEVDAMSNMYRICKNKDFIDVKIHHVGGRWVWILFPSEASCANFQTNSSMKSLSSSIRSVSPSFKVDERMTAMCSSRVCICTKSYNFISEKVQVEVHGETFDVQVHKIGIWSINIVDESLDTSSSVDVNALETVDDSVKDNLVDDLNELNDMLKDLPKDNNEEEVNTSNNFDNHVDAQTQFNKKEAVFNVSQPSNSNDSSKLSRSLGFEHMKRSSKSKMTRLEILHLKSMWGNYSFDYACSMARGISRGLISMWDPNSFVKENIWCDEAFTIVKGHWKNRVGDCFMARDKWDIEGDENSKFFHRLVKQKRRAQMIHVFPQLIHFSSLSSVDREDLELDVSLDEIEKAVWDCGSDKALGPDGFTFAFVKKYWEDIKLDIFKYVNTFFAFGSMPHGSNSSVFTLISKEVVLPSSKQSLPALDVRKLAWIKWHNVLSSFKKGGLNIGSLKSFNLALLQKWRWRMSFNPQYLWVKVIKALHGYEGGFNLKGCYFNGNWAKIVGSSNFLQSKGVIPSNSLRYRVGCGMRIHFWKDTWIGDTPLWIHGQWHWRWSRQVLGVRTSAYLRDMLNEISQVTPTDVKDSCVWRISNDGVFSVGVTRRHIDENLFPRCLILQVGTIFFRVKLMYICGD</sequence>
<feature type="compositionally biased region" description="Low complexity" evidence="1">
    <location>
        <begin position="27"/>
        <end position="45"/>
    </location>
</feature>
<comment type="caution">
    <text evidence="2">The sequence shown here is derived from an EMBL/GenBank/DDBJ whole genome shotgun (WGS) entry which is preliminary data.</text>
</comment>
<evidence type="ECO:0000256" key="1">
    <source>
        <dbReference type="SAM" id="MobiDB-lite"/>
    </source>
</evidence>
<name>A0A6L2KVA1_TANCI</name>
<proteinExistence type="predicted"/>
<reference evidence="2" key="1">
    <citation type="journal article" date="2019" name="Sci. Rep.">
        <title>Draft genome of Tanacetum cinerariifolium, the natural source of mosquito coil.</title>
        <authorList>
            <person name="Yamashiro T."/>
            <person name="Shiraishi A."/>
            <person name="Satake H."/>
            <person name="Nakayama K."/>
        </authorList>
    </citation>
    <scope>NUCLEOTIDE SEQUENCE</scope>
</reference>
<evidence type="ECO:0000313" key="2">
    <source>
        <dbReference type="EMBL" id="GEU51935.1"/>
    </source>
</evidence>
<keyword evidence="2" id="KW-0808">Transferase</keyword>
<organism evidence="2">
    <name type="scientific">Tanacetum cinerariifolium</name>
    <name type="common">Dalmatian daisy</name>
    <name type="synonym">Chrysanthemum cinerariifolium</name>
    <dbReference type="NCBI Taxonomy" id="118510"/>
    <lineage>
        <taxon>Eukaryota</taxon>
        <taxon>Viridiplantae</taxon>
        <taxon>Streptophyta</taxon>
        <taxon>Embryophyta</taxon>
        <taxon>Tracheophyta</taxon>
        <taxon>Spermatophyta</taxon>
        <taxon>Magnoliopsida</taxon>
        <taxon>eudicotyledons</taxon>
        <taxon>Gunneridae</taxon>
        <taxon>Pentapetalae</taxon>
        <taxon>asterids</taxon>
        <taxon>campanulids</taxon>
        <taxon>Asterales</taxon>
        <taxon>Asteraceae</taxon>
        <taxon>Asteroideae</taxon>
        <taxon>Anthemideae</taxon>
        <taxon>Anthemidinae</taxon>
        <taxon>Tanacetum</taxon>
    </lineage>
</organism>
<keyword evidence="2" id="KW-0548">Nucleotidyltransferase</keyword>
<gene>
    <name evidence="2" type="ORF">Tci_023913</name>
</gene>
<dbReference type="AlphaFoldDB" id="A0A6L2KVA1"/>
<dbReference type="GO" id="GO:0003964">
    <property type="term" value="F:RNA-directed DNA polymerase activity"/>
    <property type="evidence" value="ECO:0007669"/>
    <property type="project" value="UniProtKB-KW"/>
</dbReference>
<keyword evidence="2" id="KW-0695">RNA-directed DNA polymerase</keyword>
<accession>A0A6L2KVA1</accession>
<feature type="region of interest" description="Disordered" evidence="1">
    <location>
        <begin position="23"/>
        <end position="48"/>
    </location>
</feature>